<keyword evidence="2" id="KW-1185">Reference proteome</keyword>
<proteinExistence type="predicted"/>
<dbReference type="OrthoDB" id="6629784at2"/>
<dbReference type="InterPro" id="IPR002696">
    <property type="entry name" value="Membr_insert_effic_factor_YidD"/>
</dbReference>
<dbReference type="Proteomes" id="UP000017127">
    <property type="component" value="Unassembled WGS sequence"/>
</dbReference>
<accession>U7QJN6</accession>
<evidence type="ECO:0000313" key="2">
    <source>
        <dbReference type="Proteomes" id="UP000017127"/>
    </source>
</evidence>
<name>U7QJN6_9CYAN</name>
<evidence type="ECO:0000313" key="1">
    <source>
        <dbReference type="EMBL" id="ERT07315.1"/>
    </source>
</evidence>
<dbReference type="EMBL" id="AUZM01000023">
    <property type="protein sequence ID" value="ERT07315.1"/>
    <property type="molecule type" value="Genomic_DNA"/>
</dbReference>
<sequence>MLISRSQRGSGYQKYLSPYKGFACAHRVLYGGESCSQYVKRVLGEAGFSEAVKASRQRFADCREANQILKASQDANKNQNKRRQADEKNFSGDEACDLAECGCDGLDCLSNSGCDSGDCGNSDCCGGSDSCGSCDCCGSSDSCGSCDCCFF</sequence>
<organism evidence="1 2">
    <name type="scientific">Lyngbya aestuarii BL J</name>
    <dbReference type="NCBI Taxonomy" id="1348334"/>
    <lineage>
        <taxon>Bacteria</taxon>
        <taxon>Bacillati</taxon>
        <taxon>Cyanobacteriota</taxon>
        <taxon>Cyanophyceae</taxon>
        <taxon>Oscillatoriophycideae</taxon>
        <taxon>Oscillatoriales</taxon>
        <taxon>Microcoleaceae</taxon>
        <taxon>Lyngbya</taxon>
    </lineage>
</organism>
<protein>
    <submittedName>
        <fullName evidence="1">Hemolytic domain protein</fullName>
    </submittedName>
</protein>
<gene>
    <name evidence="1" type="ORF">M595_2753</name>
</gene>
<dbReference type="AlphaFoldDB" id="U7QJN6"/>
<dbReference type="PATRIC" id="fig|1348334.3.peg.2666"/>
<reference evidence="1 2" key="1">
    <citation type="journal article" date="2013" name="Front. Microbiol.">
        <title>Comparative genomic analyses of the cyanobacterium, Lyngbya aestuarii BL J, a powerful hydrogen producer.</title>
        <authorList>
            <person name="Kothari A."/>
            <person name="Vaughn M."/>
            <person name="Garcia-Pichel F."/>
        </authorList>
    </citation>
    <scope>NUCLEOTIDE SEQUENCE [LARGE SCALE GENOMIC DNA]</scope>
    <source>
        <strain evidence="1 2">BL J</strain>
    </source>
</reference>
<dbReference type="NCBIfam" id="TIGR00278">
    <property type="entry name" value="membrane protein insertion efficiency factor YidD"/>
    <property type="match status" value="1"/>
</dbReference>
<comment type="caution">
    <text evidence="1">The sequence shown here is derived from an EMBL/GenBank/DDBJ whole genome shotgun (WGS) entry which is preliminary data.</text>
</comment>